<feature type="compositionally biased region" description="Polar residues" evidence="1">
    <location>
        <begin position="259"/>
        <end position="272"/>
    </location>
</feature>
<feature type="region of interest" description="Disordered" evidence="1">
    <location>
        <begin position="732"/>
        <end position="759"/>
    </location>
</feature>
<name>A0A6A6UBM0_9PEZI</name>
<feature type="compositionally biased region" description="Basic and acidic residues" evidence="1">
    <location>
        <begin position="463"/>
        <end position="472"/>
    </location>
</feature>
<feature type="region of interest" description="Disordered" evidence="1">
    <location>
        <begin position="202"/>
        <end position="239"/>
    </location>
</feature>
<dbReference type="Proteomes" id="UP000799302">
    <property type="component" value="Unassembled WGS sequence"/>
</dbReference>
<accession>A0A6A6UBM0</accession>
<feature type="compositionally biased region" description="Polar residues" evidence="1">
    <location>
        <begin position="202"/>
        <end position="219"/>
    </location>
</feature>
<dbReference type="EMBL" id="MU004235">
    <property type="protein sequence ID" value="KAF2668991.1"/>
    <property type="molecule type" value="Genomic_DNA"/>
</dbReference>
<feature type="compositionally biased region" description="Polar residues" evidence="1">
    <location>
        <begin position="129"/>
        <end position="141"/>
    </location>
</feature>
<feature type="region of interest" description="Disordered" evidence="1">
    <location>
        <begin position="451"/>
        <end position="476"/>
    </location>
</feature>
<evidence type="ECO:0000256" key="1">
    <source>
        <dbReference type="SAM" id="MobiDB-lite"/>
    </source>
</evidence>
<feature type="region of interest" description="Disordered" evidence="1">
    <location>
        <begin position="817"/>
        <end position="837"/>
    </location>
</feature>
<feature type="region of interest" description="Disordered" evidence="1">
    <location>
        <begin position="851"/>
        <end position="909"/>
    </location>
</feature>
<sequence>MQFLEDLYASKRPTLPERRSTARQPRSLRRDLPAGPETQNARDISSSSIDRRDRTSSTKRNSIFSRRKSTATTSSGESQKRSSGVPSQGGVSRRSSLAEMAVADAEGLKSKLLFGLHPGKKSGPRKSDPTTVNPDNDTFVSNKRDRKRDSHKRAASTGGNGHNSISYISAPFGFQHLAKIERPSHHKNDDGGLTEVNVITSPSQNTFSLPPQDLQTSLARRSQKRPPPLRPKRPDETVPLELLSPQYGMHSLRQIRSAETFSSASQRQSGTLQPGPPSPGFMTSPIPPRRSSRLPPSIPEATTPPAGHSRDPSTEMDFSGDWDRILPLYDRRHPSKDQETAPAIRAAHAISVPDKAAIPMAIPSPLFSPPLEKVLEEPEGPVTPQQPRIQTRYPAIRHAKSSPSISNNISPRDRTIPPLPQLPGTFNVPPIPQRPVSQGSDTLGFLSRRSFTINEDEETNGENVKDASRETGESSSSWEEDIDFCYKFAAEADCDFDWSNQTKFIDIDSSDDEMIAPPFPATFPQSKHQISSSFDSTSGSENGAIGKLPFMRQSILPGQESVPDLVAPGLSHSGSLNSLSVGTPAEKYGFQSLENIRPVSGSSVQRRSGDSFGMKSPQLPPLDLKHGLDSDMLYEELMAGFNWKTTHSPALPTLEPKAYAGFVPTPPLSQKSFNAERNIQVNTGPTSAPSHNPRLEKELPPLPPASPTAISPSKDLPPGMTVDSIVAQLRGSPAESPIERQLPQFRYTPPSRSNSQFDNLAPRPLMRRRLNQSPPPLPINIERADSNDTVITAIAIPLSPPDSPVDTDVRAGTTMPLSARSVSSTGGPLHPKSPSPMMFKHRAPSLPALHLQQTHKKAASSDGFYTTARVPSSPTPPSPGPPGQGGYSLFPPPKRSTGRPRRLTTGQMS</sequence>
<feature type="compositionally biased region" description="Polar residues" evidence="1">
    <location>
        <begin position="680"/>
        <end position="690"/>
    </location>
</feature>
<keyword evidence="3" id="KW-1185">Reference proteome</keyword>
<organism evidence="2 3">
    <name type="scientific">Microthyrium microscopicum</name>
    <dbReference type="NCBI Taxonomy" id="703497"/>
    <lineage>
        <taxon>Eukaryota</taxon>
        <taxon>Fungi</taxon>
        <taxon>Dikarya</taxon>
        <taxon>Ascomycota</taxon>
        <taxon>Pezizomycotina</taxon>
        <taxon>Dothideomycetes</taxon>
        <taxon>Dothideomycetes incertae sedis</taxon>
        <taxon>Microthyriales</taxon>
        <taxon>Microthyriaceae</taxon>
        <taxon>Microthyrium</taxon>
    </lineage>
</organism>
<protein>
    <submittedName>
        <fullName evidence="2">Uncharacterized protein</fullName>
    </submittedName>
</protein>
<dbReference type="OrthoDB" id="3937406at2759"/>
<gene>
    <name evidence="2" type="ORF">BT63DRAFT_247661</name>
</gene>
<feature type="region of interest" description="Disordered" evidence="1">
    <location>
        <begin position="259"/>
        <end position="319"/>
    </location>
</feature>
<reference evidence="2" key="1">
    <citation type="journal article" date="2020" name="Stud. Mycol.">
        <title>101 Dothideomycetes genomes: a test case for predicting lifestyles and emergence of pathogens.</title>
        <authorList>
            <person name="Haridas S."/>
            <person name="Albert R."/>
            <person name="Binder M."/>
            <person name="Bloem J."/>
            <person name="Labutti K."/>
            <person name="Salamov A."/>
            <person name="Andreopoulos B."/>
            <person name="Baker S."/>
            <person name="Barry K."/>
            <person name="Bills G."/>
            <person name="Bluhm B."/>
            <person name="Cannon C."/>
            <person name="Castanera R."/>
            <person name="Culley D."/>
            <person name="Daum C."/>
            <person name="Ezra D."/>
            <person name="Gonzalez J."/>
            <person name="Henrissat B."/>
            <person name="Kuo A."/>
            <person name="Liang C."/>
            <person name="Lipzen A."/>
            <person name="Lutzoni F."/>
            <person name="Magnuson J."/>
            <person name="Mondo S."/>
            <person name="Nolan M."/>
            <person name="Ohm R."/>
            <person name="Pangilinan J."/>
            <person name="Park H.-J."/>
            <person name="Ramirez L."/>
            <person name="Alfaro M."/>
            <person name="Sun H."/>
            <person name="Tritt A."/>
            <person name="Yoshinaga Y."/>
            <person name="Zwiers L.-H."/>
            <person name="Turgeon B."/>
            <person name="Goodwin S."/>
            <person name="Spatafora J."/>
            <person name="Crous P."/>
            <person name="Grigoriev I."/>
        </authorList>
    </citation>
    <scope>NUCLEOTIDE SEQUENCE</scope>
    <source>
        <strain evidence="2">CBS 115976</strain>
    </source>
</reference>
<feature type="region of interest" description="Disordered" evidence="1">
    <location>
        <begin position="114"/>
        <end position="164"/>
    </location>
</feature>
<feature type="compositionally biased region" description="Polar residues" evidence="1">
    <location>
        <begin position="59"/>
        <end position="95"/>
    </location>
</feature>
<feature type="compositionally biased region" description="Basic residues" evidence="1">
    <location>
        <begin position="144"/>
        <end position="154"/>
    </location>
</feature>
<evidence type="ECO:0000313" key="2">
    <source>
        <dbReference type="EMBL" id="KAF2668991.1"/>
    </source>
</evidence>
<evidence type="ECO:0000313" key="3">
    <source>
        <dbReference type="Proteomes" id="UP000799302"/>
    </source>
</evidence>
<feature type="region of interest" description="Disordered" evidence="1">
    <location>
        <begin position="680"/>
        <end position="720"/>
    </location>
</feature>
<feature type="region of interest" description="Disordered" evidence="1">
    <location>
        <begin position="1"/>
        <end position="98"/>
    </location>
</feature>
<proteinExistence type="predicted"/>
<feature type="compositionally biased region" description="Pro residues" evidence="1">
    <location>
        <begin position="873"/>
        <end position="882"/>
    </location>
</feature>
<dbReference type="AlphaFoldDB" id="A0A6A6UBM0"/>
<feature type="region of interest" description="Disordered" evidence="1">
    <location>
        <begin position="599"/>
        <end position="620"/>
    </location>
</feature>